<dbReference type="OrthoDB" id="9810303at2"/>
<dbReference type="Proteomes" id="UP000264141">
    <property type="component" value="Unassembled WGS sequence"/>
</dbReference>
<dbReference type="PANTHER" id="PTHR48090">
    <property type="entry name" value="UNDECAPRENYL-PHOSPHATE 4-DEOXY-4-FORMAMIDO-L-ARABINOSE TRANSFERASE-RELATED"/>
    <property type="match status" value="1"/>
</dbReference>
<evidence type="ECO:0000313" key="3">
    <source>
        <dbReference type="EMBL" id="HCE16640.1"/>
    </source>
</evidence>
<keyword evidence="1" id="KW-0472">Membrane</keyword>
<gene>
    <name evidence="3" type="ORF">DEQ80_02155</name>
</gene>
<keyword evidence="1" id="KW-0812">Transmembrane</keyword>
<feature type="transmembrane region" description="Helical" evidence="1">
    <location>
        <begin position="233"/>
        <end position="256"/>
    </location>
</feature>
<dbReference type="STRING" id="229919.GCA_001050195_02475"/>
<dbReference type="InterPro" id="IPR029044">
    <property type="entry name" value="Nucleotide-diphossugar_trans"/>
</dbReference>
<dbReference type="Pfam" id="PF00535">
    <property type="entry name" value="Glycos_transf_2"/>
    <property type="match status" value="1"/>
</dbReference>
<protein>
    <submittedName>
        <fullName evidence="3">Glycosyl transferase</fullName>
    </submittedName>
</protein>
<reference evidence="3 4" key="1">
    <citation type="journal article" date="2018" name="Nat. Biotechnol.">
        <title>A standardized bacterial taxonomy based on genome phylogeny substantially revises the tree of life.</title>
        <authorList>
            <person name="Parks D.H."/>
            <person name="Chuvochina M."/>
            <person name="Waite D.W."/>
            <person name="Rinke C."/>
            <person name="Skarshewski A."/>
            <person name="Chaumeil P.A."/>
            <person name="Hugenholtz P."/>
        </authorList>
    </citation>
    <scope>NUCLEOTIDE SEQUENCE [LARGE SCALE GENOMIC DNA]</scope>
    <source>
        <strain evidence="3">UBA8781</strain>
    </source>
</reference>
<dbReference type="InterPro" id="IPR001173">
    <property type="entry name" value="Glyco_trans_2-like"/>
</dbReference>
<evidence type="ECO:0000313" key="4">
    <source>
        <dbReference type="Proteomes" id="UP000264141"/>
    </source>
</evidence>
<evidence type="ECO:0000259" key="2">
    <source>
        <dbReference type="Pfam" id="PF00535"/>
    </source>
</evidence>
<comment type="caution">
    <text evidence="3">The sequence shown here is derived from an EMBL/GenBank/DDBJ whole genome shotgun (WGS) entry which is preliminary data.</text>
</comment>
<proteinExistence type="predicted"/>
<dbReference type="Gene3D" id="3.90.550.10">
    <property type="entry name" value="Spore Coat Polysaccharide Biosynthesis Protein SpsA, Chain A"/>
    <property type="match status" value="1"/>
</dbReference>
<dbReference type="EMBL" id="DPBP01000009">
    <property type="protein sequence ID" value="HCE16640.1"/>
    <property type="molecule type" value="Genomic_DNA"/>
</dbReference>
<sequence>MKGSSEAPTIAVLIPCYNEAATIQKVISDFQRELPEAEIYVFDNNSTDGSGMLARQAGARVIREKRQGKGFVVASMFRRVEADYYVMVDGDDTYPAEQVHELLAPLLADEADMVVGQRLAVYEKEAFRPLHVFGNHLVCWLVNMIFNAQLQDPMSGYRAFTQEVACSLPITARGFDIETEMTLQLLHLNFVIHEVPVMYRARPEGSRSKLNTYRDGALVLLKILGILRSYKPLTFFGGLGLLCGMASVLVGVFPVVEYLRFQYVYSVPKAILAVGLMMLGINLASLGVLLNTVNFRLMEIMNLLTRQATRR</sequence>
<evidence type="ECO:0000256" key="1">
    <source>
        <dbReference type="SAM" id="Phobius"/>
    </source>
</evidence>
<dbReference type="PANTHER" id="PTHR48090:SF7">
    <property type="entry name" value="RFBJ PROTEIN"/>
    <property type="match status" value="1"/>
</dbReference>
<accession>A0A3D1JDH4</accession>
<dbReference type="RefSeq" id="WP_062194215.1">
    <property type="nucleotide sequence ID" value="NZ_DF967965.1"/>
</dbReference>
<keyword evidence="3" id="KW-0808">Transferase</keyword>
<name>A0A3D1JDH4_9CHLR</name>
<dbReference type="GO" id="GO:0016740">
    <property type="term" value="F:transferase activity"/>
    <property type="evidence" value="ECO:0007669"/>
    <property type="project" value="UniProtKB-KW"/>
</dbReference>
<keyword evidence="1" id="KW-1133">Transmembrane helix</keyword>
<feature type="domain" description="Glycosyltransferase 2-like" evidence="2">
    <location>
        <begin position="12"/>
        <end position="132"/>
    </location>
</feature>
<dbReference type="SUPFAM" id="SSF53448">
    <property type="entry name" value="Nucleotide-diphospho-sugar transferases"/>
    <property type="match status" value="1"/>
</dbReference>
<dbReference type="InterPro" id="IPR050256">
    <property type="entry name" value="Glycosyltransferase_2"/>
</dbReference>
<organism evidence="3 4">
    <name type="scientific">Anaerolinea thermolimosa</name>
    <dbReference type="NCBI Taxonomy" id="229919"/>
    <lineage>
        <taxon>Bacteria</taxon>
        <taxon>Bacillati</taxon>
        <taxon>Chloroflexota</taxon>
        <taxon>Anaerolineae</taxon>
        <taxon>Anaerolineales</taxon>
        <taxon>Anaerolineaceae</taxon>
        <taxon>Anaerolinea</taxon>
    </lineage>
</organism>
<feature type="transmembrane region" description="Helical" evidence="1">
    <location>
        <begin position="271"/>
        <end position="293"/>
    </location>
</feature>
<dbReference type="AlphaFoldDB" id="A0A3D1JDH4"/>
<dbReference type="CDD" id="cd04179">
    <property type="entry name" value="DPM_DPG-synthase_like"/>
    <property type="match status" value="1"/>
</dbReference>